<reference evidence="1 2" key="1">
    <citation type="submission" date="2018-11" db="EMBL/GenBank/DDBJ databases">
        <title>Sequencing the genomes of 1000 actinobacteria strains.</title>
        <authorList>
            <person name="Klenk H.-P."/>
        </authorList>
    </citation>
    <scope>NUCLEOTIDE SEQUENCE [LARGE SCALE GENOMIC DNA]</scope>
    <source>
        <strain evidence="1 2">DSM 44254</strain>
    </source>
</reference>
<proteinExistence type="predicted"/>
<protein>
    <submittedName>
        <fullName evidence="1">Uncharacterized protein</fullName>
    </submittedName>
</protein>
<gene>
    <name evidence="1" type="ORF">EDD29_2897</name>
</gene>
<sequence length="48" mass="5678">MSDDARFTRLPDRVRPEDMVAAQPVLEHGEPLPDQVELDREWVVRWYG</sequence>
<evidence type="ECO:0000313" key="1">
    <source>
        <dbReference type="EMBL" id="ROO85354.1"/>
    </source>
</evidence>
<dbReference type="AlphaFoldDB" id="A0A3N1CVS9"/>
<evidence type="ECO:0000313" key="2">
    <source>
        <dbReference type="Proteomes" id="UP000272400"/>
    </source>
</evidence>
<comment type="caution">
    <text evidence="1">The sequence shown here is derived from an EMBL/GenBank/DDBJ whole genome shotgun (WGS) entry which is preliminary data.</text>
</comment>
<dbReference type="EMBL" id="RJKE01000001">
    <property type="protein sequence ID" value="ROO85354.1"/>
    <property type="molecule type" value="Genomic_DNA"/>
</dbReference>
<dbReference type="Proteomes" id="UP000272400">
    <property type="component" value="Unassembled WGS sequence"/>
</dbReference>
<name>A0A3N1CVS9_9ACTN</name>
<organism evidence="1 2">
    <name type="scientific">Actinocorallia herbida</name>
    <dbReference type="NCBI Taxonomy" id="58109"/>
    <lineage>
        <taxon>Bacteria</taxon>
        <taxon>Bacillati</taxon>
        <taxon>Actinomycetota</taxon>
        <taxon>Actinomycetes</taxon>
        <taxon>Streptosporangiales</taxon>
        <taxon>Thermomonosporaceae</taxon>
        <taxon>Actinocorallia</taxon>
    </lineage>
</organism>
<accession>A0A3N1CVS9</accession>
<dbReference type="RefSeq" id="WP_170201397.1">
    <property type="nucleotide sequence ID" value="NZ_RJKE01000001.1"/>
</dbReference>
<keyword evidence="2" id="KW-1185">Reference proteome</keyword>